<dbReference type="AlphaFoldDB" id="A0A5C1Y701"/>
<gene>
    <name evidence="3" type="ORF">FLP23_03845</name>
</gene>
<evidence type="ECO:0000313" key="4">
    <source>
        <dbReference type="Proteomes" id="UP000322159"/>
    </source>
</evidence>
<organism evidence="3 4">
    <name type="scientific">Protaetiibacter larvae</name>
    <dbReference type="NCBI Taxonomy" id="2592654"/>
    <lineage>
        <taxon>Bacteria</taxon>
        <taxon>Bacillati</taxon>
        <taxon>Actinomycetota</taxon>
        <taxon>Actinomycetes</taxon>
        <taxon>Micrococcales</taxon>
        <taxon>Microbacteriaceae</taxon>
        <taxon>Protaetiibacter</taxon>
    </lineage>
</organism>
<evidence type="ECO:0000256" key="1">
    <source>
        <dbReference type="SAM" id="MobiDB-lite"/>
    </source>
</evidence>
<keyword evidence="4" id="KW-1185">Reference proteome</keyword>
<dbReference type="OrthoDB" id="5109074at2"/>
<proteinExistence type="predicted"/>
<feature type="transmembrane region" description="Helical" evidence="2">
    <location>
        <begin position="116"/>
        <end position="142"/>
    </location>
</feature>
<reference evidence="3 4" key="1">
    <citation type="submission" date="2019-09" db="EMBL/GenBank/DDBJ databases">
        <title>Genome sequencing of strain KACC 19322.</title>
        <authorList>
            <person name="Heo J."/>
            <person name="Kim S.-J."/>
            <person name="Kim J.-S."/>
            <person name="Hong S.-B."/>
            <person name="Kwon S.-W."/>
        </authorList>
    </citation>
    <scope>NUCLEOTIDE SEQUENCE [LARGE SCALE GENOMIC DNA]</scope>
    <source>
        <strain evidence="3 4">KACC 19322</strain>
    </source>
</reference>
<dbReference type="KEGG" id="lyk:FLP23_03845"/>
<dbReference type="RefSeq" id="WP_149324648.1">
    <property type="nucleotide sequence ID" value="NZ_CP043504.1"/>
</dbReference>
<accession>A0A5C1Y701</accession>
<feature type="transmembrane region" description="Helical" evidence="2">
    <location>
        <begin position="191"/>
        <end position="213"/>
    </location>
</feature>
<keyword evidence="2" id="KW-1133">Transmembrane helix</keyword>
<protein>
    <submittedName>
        <fullName evidence="3">Uncharacterized protein</fullName>
    </submittedName>
</protein>
<dbReference type="Proteomes" id="UP000322159">
    <property type="component" value="Chromosome"/>
</dbReference>
<feature type="region of interest" description="Disordered" evidence="1">
    <location>
        <begin position="1"/>
        <end position="62"/>
    </location>
</feature>
<name>A0A5C1Y701_9MICO</name>
<keyword evidence="2" id="KW-0472">Membrane</keyword>
<sequence length="287" mass="29528">MSEPSEPTETPTDDTSATPAAGADAAPEPVALVEPVAAPVEAGPVEAGPAESAAAESAAESVAAESAPVETAPLVAEPVEAPAAVAPTALPTPASAREVVYVQAPTPPAARHNRGFGALISVLGTLAFALLYLAVAAIIIAVRPGIDVERVLGQFVVSAVFWVPVASYLVFSVAFALIVNRAAWWSHVLGSLFVAALSYAVSLGVLALASDIINSTPAEAVVLLGSIATSPFLIAALVIARETALWFGLAIAWRGRRVKERNAADRAQFEQTVAERRAEYERAHPAS</sequence>
<dbReference type="EMBL" id="CP043504">
    <property type="protein sequence ID" value="QEO09218.1"/>
    <property type="molecule type" value="Genomic_DNA"/>
</dbReference>
<keyword evidence="2" id="KW-0812">Transmembrane</keyword>
<evidence type="ECO:0000313" key="3">
    <source>
        <dbReference type="EMBL" id="QEO09218.1"/>
    </source>
</evidence>
<evidence type="ECO:0000256" key="2">
    <source>
        <dbReference type="SAM" id="Phobius"/>
    </source>
</evidence>
<feature type="transmembrane region" description="Helical" evidence="2">
    <location>
        <begin position="154"/>
        <end position="179"/>
    </location>
</feature>